<reference evidence="2" key="1">
    <citation type="submission" date="2021-02" db="EMBL/GenBank/DDBJ databases">
        <authorList>
            <person name="Dougan E. K."/>
            <person name="Rhodes N."/>
            <person name="Thang M."/>
            <person name="Chan C."/>
        </authorList>
    </citation>
    <scope>NUCLEOTIDE SEQUENCE</scope>
</reference>
<evidence type="ECO:0000313" key="3">
    <source>
        <dbReference type="Proteomes" id="UP000601435"/>
    </source>
</evidence>
<gene>
    <name evidence="2" type="ORF">SNEC2469_LOCUS31681</name>
</gene>
<name>A0A813BVZ3_9DINO</name>
<dbReference type="OrthoDB" id="443351at2759"/>
<evidence type="ECO:0000256" key="1">
    <source>
        <dbReference type="SAM" id="MobiDB-lite"/>
    </source>
</evidence>
<dbReference type="Proteomes" id="UP000601435">
    <property type="component" value="Unassembled WGS sequence"/>
</dbReference>
<proteinExistence type="predicted"/>
<keyword evidence="3" id="KW-1185">Reference proteome</keyword>
<feature type="compositionally biased region" description="Basic and acidic residues" evidence="1">
    <location>
        <begin position="147"/>
        <end position="161"/>
    </location>
</feature>
<evidence type="ECO:0000313" key="2">
    <source>
        <dbReference type="EMBL" id="CAE7920430.1"/>
    </source>
</evidence>
<dbReference type="EMBL" id="CAJNJA010077497">
    <property type="protein sequence ID" value="CAE7920430.1"/>
    <property type="molecule type" value="Genomic_DNA"/>
</dbReference>
<protein>
    <submittedName>
        <fullName evidence="2">Uncharacterized protein</fullName>
    </submittedName>
</protein>
<sequence length="161" mass="17648">MSLRRSDSPNSWGTASGEIRSFSPGVSVVNRDSFSDALTQILSELEETLLQAHELSMGSGRRRSRVEGMDQSSESALKEGPAPKLSFRADPIRIRPVASDGENFTAPPRKRSSVCRKSTSSARNRTRQSFANPKLSAVDPRSLHNTIAEKRVSEESEMKAA</sequence>
<accession>A0A813BVZ3</accession>
<organism evidence="2 3">
    <name type="scientific">Symbiodinium necroappetens</name>
    <dbReference type="NCBI Taxonomy" id="1628268"/>
    <lineage>
        <taxon>Eukaryota</taxon>
        <taxon>Sar</taxon>
        <taxon>Alveolata</taxon>
        <taxon>Dinophyceae</taxon>
        <taxon>Suessiales</taxon>
        <taxon>Symbiodiniaceae</taxon>
        <taxon>Symbiodinium</taxon>
    </lineage>
</organism>
<dbReference type="AlphaFoldDB" id="A0A813BVZ3"/>
<feature type="region of interest" description="Disordered" evidence="1">
    <location>
        <begin position="1"/>
        <end position="23"/>
    </location>
</feature>
<comment type="caution">
    <text evidence="2">The sequence shown here is derived from an EMBL/GenBank/DDBJ whole genome shotgun (WGS) entry which is preliminary data.</text>
</comment>
<feature type="region of interest" description="Disordered" evidence="1">
    <location>
        <begin position="53"/>
        <end position="161"/>
    </location>
</feature>
<feature type="compositionally biased region" description="Polar residues" evidence="1">
    <location>
        <begin position="115"/>
        <end position="131"/>
    </location>
</feature>